<dbReference type="InterPro" id="IPR052593">
    <property type="entry name" value="MT-associated_AKAP9-binding"/>
</dbReference>
<feature type="coiled-coil region" evidence="3">
    <location>
        <begin position="1474"/>
        <end position="1554"/>
    </location>
</feature>
<comment type="subcellular location">
    <subcellularLocation>
        <location evidence="1">Cytoplasm</location>
    </subcellularLocation>
</comment>
<dbReference type="PANTHER" id="PTHR46501:SF10">
    <property type="entry name" value="CENTROSOMIN"/>
    <property type="match status" value="1"/>
</dbReference>
<evidence type="ECO:0000256" key="2">
    <source>
        <dbReference type="ARBA" id="ARBA00022490"/>
    </source>
</evidence>
<dbReference type="Pfam" id="PF07989">
    <property type="entry name" value="Cnn_1N"/>
    <property type="match status" value="1"/>
</dbReference>
<evidence type="ECO:0000313" key="6">
    <source>
        <dbReference type="Proteomes" id="UP000694941"/>
    </source>
</evidence>
<dbReference type="RefSeq" id="XP_022257324.1">
    <property type="nucleotide sequence ID" value="XM_022401616.1"/>
</dbReference>
<feature type="compositionally biased region" description="Polar residues" evidence="4">
    <location>
        <begin position="2492"/>
        <end position="2515"/>
    </location>
</feature>
<feature type="domain" description="Centrosomin N-terminal motif 1" evidence="5">
    <location>
        <begin position="71"/>
        <end position="139"/>
    </location>
</feature>
<evidence type="ECO:0000256" key="4">
    <source>
        <dbReference type="SAM" id="MobiDB-lite"/>
    </source>
</evidence>
<feature type="region of interest" description="Disordered" evidence="4">
    <location>
        <begin position="2490"/>
        <end position="2515"/>
    </location>
</feature>
<reference evidence="7" key="1">
    <citation type="submission" date="2025-08" db="UniProtKB">
        <authorList>
            <consortium name="RefSeq"/>
        </authorList>
    </citation>
    <scope>IDENTIFICATION</scope>
    <source>
        <tissue evidence="7">Muscle</tissue>
    </source>
</reference>
<feature type="coiled-coil region" evidence="3">
    <location>
        <begin position="488"/>
        <end position="742"/>
    </location>
</feature>
<dbReference type="SUPFAM" id="SSF57997">
    <property type="entry name" value="Tropomyosin"/>
    <property type="match status" value="1"/>
</dbReference>
<feature type="coiled-coil region" evidence="3">
    <location>
        <begin position="72"/>
        <end position="99"/>
    </location>
</feature>
<feature type="region of interest" description="Disordered" evidence="4">
    <location>
        <begin position="2545"/>
        <end position="2610"/>
    </location>
</feature>
<proteinExistence type="predicted"/>
<feature type="compositionally biased region" description="Basic and acidic residues" evidence="4">
    <location>
        <begin position="2868"/>
        <end position="2882"/>
    </location>
</feature>
<protein>
    <submittedName>
        <fullName evidence="7">Golgin subfamily B member 1-like isoform X7</fullName>
    </submittedName>
</protein>
<evidence type="ECO:0000259" key="5">
    <source>
        <dbReference type="Pfam" id="PF07989"/>
    </source>
</evidence>
<feature type="coiled-coil region" evidence="3">
    <location>
        <begin position="1590"/>
        <end position="2176"/>
    </location>
</feature>
<dbReference type="GeneID" id="106472268"/>
<feature type="coiled-coil region" evidence="3">
    <location>
        <begin position="771"/>
        <end position="1026"/>
    </location>
</feature>
<gene>
    <name evidence="7" type="primary">LOC106472268</name>
</gene>
<keyword evidence="2" id="KW-0963">Cytoplasm</keyword>
<accession>A0ABM1TN68</accession>
<evidence type="ECO:0000256" key="1">
    <source>
        <dbReference type="ARBA" id="ARBA00004496"/>
    </source>
</evidence>
<feature type="compositionally biased region" description="Basic and acidic residues" evidence="4">
    <location>
        <begin position="2555"/>
        <end position="2577"/>
    </location>
</feature>
<feature type="coiled-coil region" evidence="3">
    <location>
        <begin position="2202"/>
        <end position="2335"/>
    </location>
</feature>
<evidence type="ECO:0000256" key="3">
    <source>
        <dbReference type="SAM" id="Coils"/>
    </source>
</evidence>
<dbReference type="PANTHER" id="PTHR46501">
    <property type="entry name" value="MYOMEGALIN"/>
    <property type="match status" value="1"/>
</dbReference>
<organism evidence="6 7">
    <name type="scientific">Limulus polyphemus</name>
    <name type="common">Atlantic horseshoe crab</name>
    <dbReference type="NCBI Taxonomy" id="6850"/>
    <lineage>
        <taxon>Eukaryota</taxon>
        <taxon>Metazoa</taxon>
        <taxon>Ecdysozoa</taxon>
        <taxon>Arthropoda</taxon>
        <taxon>Chelicerata</taxon>
        <taxon>Merostomata</taxon>
        <taxon>Xiphosura</taxon>
        <taxon>Limulidae</taxon>
        <taxon>Limulus</taxon>
    </lineage>
</organism>
<feature type="region of interest" description="Disordered" evidence="4">
    <location>
        <begin position="2392"/>
        <end position="2415"/>
    </location>
</feature>
<feature type="coiled-coil region" evidence="3">
    <location>
        <begin position="126"/>
        <end position="167"/>
    </location>
</feature>
<feature type="coiled-coil region" evidence="3">
    <location>
        <begin position="2788"/>
        <end position="2819"/>
    </location>
</feature>
<dbReference type="Proteomes" id="UP000694941">
    <property type="component" value="Unplaced"/>
</dbReference>
<keyword evidence="6" id="KW-1185">Reference proteome</keyword>
<sequence length="2882" mass="333417">MATFPRSRSSCNVSSSPKRNLALTNRKQVPFRSANPEQLHEFTMDSVNQSEVFSPTASQRGAILSPVRARTMKEYDQHIADLRKENFNLKLKLYFLEEKMEKKYDGDSKELHRINIKLQVDVETLHKELEQKHKLLQDALGTLEKLEQSHRREIEELKERNSEEKCHLEGKLIVLEKELQLEKQFRVKENDQNNEAYKQAFGLETSQASHAINVPNKEDNSEQNKLNKLVKDLKDVICKKEEEIEVTRQRLSKEEEKIKILEVKTQKRDKTIQGLIQTVNKKDKEIQQLNKIVADRHEAIDSIDGAFSTALYKATVAASKGAKNDIVVAREELKTTLKEVLFSNSKEAGTASGSASFSKEDLLEEVQRLRIELQMKDDNIKILGQQSTGRLQQVENLQHSLKLLQEEMSKSAHLHSKICSEKDAMIVQLQHSIQDTQKTMEDVFMGNDKASLEQECNALHQAIKEKDNFIQELLSERNKTAKEMEKSLQGLLNNLRLKDSTVQELEKKLKEDLQCKDEEIQRLNKELSSSNETLRTEKEEKEALNLQIVQLREAQNYIETDLKNKNEKLNELTIKTEELTEQLKNAEQQKSQIEQFFKEKEQHLHQANINLNEVNAELESKKLMLDHTESEVQLKTKESKSLQNDLNLLQSVLSETEHNLSVRNEELSSAYETIEKLKLDLEEAQKNVGLIFEVGCLTEQLREAEEEKHNLVKERDEKDVRLEQMVNELDNTRHQLHEKEVELVEIMQHLDGKSNELTILETDLQFLQDCLAKENDLNATANKKIKELSKELEIIKAEMEKRVEDKEQVITDLQMKLNDIQLDASQKLSQENRVHKIDMASQTNEDSYQQLEEMRKEVRLREKAILQKDDFICKLHSALNTKNEELNSAKNENKSLSDQLMSIKQELVTQKKETEDLNKRIVESIQERADQESLDKPALDFQNQTEEMKVLLDELQQSKQKQKTLQDQVKILEEELSQIKANKSQDRAKSNEIQKISPSADLMSTIDNLRSQLDESKLRNESLLSQLSSVVVHMASIVKRQSLISPQESHEGKLSDKENEREVYRLQRMMNNLEKFLKNERKFHTNICDEDSHEIERTSIPRAQSEPLRKEEKGIQTKDRCLRSTTPPFSSTQLQTLTDIHCLEHDQVYRLKDLLSKAQQEIQVLHAQNENNETVARKQTALANYYRTQLQEAGCFRLPENLLLSKSDGDVTSGKEHRDIDVTSSMSKTNQLLMVNSVSQPNVDNLSHGKKHILETVNKSMISPNVRHSLPACLDGGRKSGGSPLWKQLQSHNLSHFGHSDDVCQLKEEVCVLVLRIEQLEKQAQNSLGNVDNTVMHHDEMDKLQNQLFYSQRVCELLQSRLEELADFLEKLLVYDGNGHLNSSILTPECVDRVRQFLTESKELSRTLSHSLIVSGSSSVFEGDSTLYSSVHHDIREQPTVSSHLGDLKLNRNSILDHSDLMKDKTSQRDNDQMDEIATELHRLKVQVADLEFEKQQLKLQVKNLQNEESETSEARKARKQKLHPDFHRIEMRLQNVEKLNGTLQNELRSHQEVIGKMLGKISDITPSGEKSSPMTAVPRGLIEDHLHSLKVLQEKLERAIISNEQLTETLRGRLEVEQELEEKNQAYSKLLEAKNQLEKEVSMKGHLHQEVHTRLQNLMEDVSDLRARLFEKDQQNKRAQDTMVAMEKDREAKQKQCKEVQDWNFRLQKEIEEKENICKSLQKKIEDFMEQNATLENLVQQSDRRLTEIYEKYLKNNRSEEECTKLENEISKKQREVSELFRANENLRNQFIVKEKQVDTLENDKSLLNLEVSKLNDKCIISDQTVSQLKEELSNTKEKLAKIEKDCSEMKEKIHQSQTNENNFVTKVSETEQQLLKAQYQVTELQNKHEWLEDQLHTKEEKLEQFSNKISWLENQIDQKQKELELSADKCVRLQREFHEHNQQYEVEKTDFEKQLKEKQEEIKELKYELKLREEEHTKFQELEIKWAELVRENKRLQNRIANLEDKLQEKYDIHDERELKFNALEKQVTELAKMNENLNNQLIVKEKQVNSLEQDKSMLSLEVSKFKEKYSTTDQMISQLKEELLSTMTKLAKMRKACSEMEEKIHQSQTSENRFVTKASETERQLLQAQYQVTDLQNKHEWLEDQLHRKDQKLQQFSDKVSWLEQQINLKQKELETSGDRCLKLQQECHENNQQYEIAKHNFEQQLRDKGQVIEELMEKVTCLKQQVKERDQEHGKLQDWNMKIQETIQEKEVKWIEELSEKNRLQNRVDALEEEIKHLKEEESSKIDNGKEHSGYRFSEFFKEKSRLEEELNATQQRLREVTQLNKSLQVELKVMDKLGIQKDDHTIVEAQAEQLEETSKTLLLELVGELRQLRSALAKSTQVNSKLHRRIKQYSSKKEGTNSKLHSENTVSPVSSLSLASSGNFPIANIQPGDLGKSSPSESVYSLRGVPSYLHHSEVQHDSVNLTQSTCKNEIEDNKFIAMKQKSTRNVSRASSLPNGHINTEVNSSDGSIHRSVFRHVPQQLSSGSADTETPLDTVLSSDAIQPHLIDQNKRISSDRSSRQSSGEKEGFRHGSNGTETPASGRPCYSSPDLGIESDPNREGGDLAIREGQETTTWNQLADPKWSVSSSHSALDSVGINNKTNGSLSRLHKTFAGEQLPQDMIGLTGRDFSVSTPELCDAMLHAVCWLKDYELLKKEIGESLVLLRGVEARVKNRLNSISVRNTSADKSLEYSTMKEINTNCVYLGGCLEKSWDIIACFWVTSVPLKKAVSSTSLSPLIIENQKLRDELFEVRNQLSSQHKQLEEAMHKLSSVKFRKEGMEKAITKQLTKTRRVLQQAKGNLADGKKQEKPTKRPVAVVRYSKGESENLPENRSRV</sequence>
<evidence type="ECO:0000313" key="7">
    <source>
        <dbReference type="RefSeq" id="XP_022257324.1"/>
    </source>
</evidence>
<feature type="compositionally biased region" description="Basic and acidic residues" evidence="4">
    <location>
        <begin position="2400"/>
        <end position="2411"/>
    </location>
</feature>
<keyword evidence="3" id="KW-0175">Coiled coil</keyword>
<feature type="coiled-coil region" evidence="3">
    <location>
        <begin position="244"/>
        <end position="292"/>
    </location>
</feature>
<name>A0ABM1TN68_LIMPO</name>
<feature type="region of interest" description="Disordered" evidence="4">
    <location>
        <begin position="2845"/>
        <end position="2882"/>
    </location>
</feature>
<dbReference type="InterPro" id="IPR012943">
    <property type="entry name" value="Cnn_1N"/>
</dbReference>